<sequence length="459" mass="52037">MKRMKTWNQLFVRHGWAMEMIEENLFNCKYETKANLAFLFDCLKEAGVQYQYDGSILELKDNPIGEDMILPILDFEGRGVTESVGRYEDKEQLALRNLDTYISGVVRQLVRLGFSTVYSCDGHNRRRPHVAIMKDRDADRLADLLIVLGFDCTVNSDRKTHDMVYFRTNRTALLDLAETLSLVEPDWMDEDGNFIKEQLFYVMLEELLNVPGKSGNEKRIRSVVEEKLAPFVDRITTDRHGNLLAEKVYRSGNGPVIMLNAHLDIVEELVPGRQIVKEARVWRSDKGILGADDRAGIAVILQIARNLAQSTFSGKVKFVFTVKEECGLVGASQLDEYFLWDVDVAFVLDRRGAGDIVTSCGGYIPFCSKEFGRCIEEIAEKTTKGEWACTAGGSSDTRIWATHGIQSVNLSVGYQHEHTEDETLDVGVCYQTVELLEEIFEHARNIRATVRRIGLEDVI</sequence>
<evidence type="ECO:0000313" key="3">
    <source>
        <dbReference type="Proteomes" id="UP001596071"/>
    </source>
</evidence>
<evidence type="ECO:0000313" key="2">
    <source>
        <dbReference type="EMBL" id="MFC5602699.1"/>
    </source>
</evidence>
<dbReference type="PANTHER" id="PTHR32481:SF0">
    <property type="entry name" value="AMINOPEPTIDASE YPDE-RELATED"/>
    <property type="match status" value="1"/>
</dbReference>
<dbReference type="Pfam" id="PF04389">
    <property type="entry name" value="Peptidase_M28"/>
    <property type="match status" value="1"/>
</dbReference>
<dbReference type="Gene3D" id="3.40.630.10">
    <property type="entry name" value="Zn peptidases"/>
    <property type="match status" value="1"/>
</dbReference>
<reference evidence="3" key="1">
    <citation type="journal article" date="2019" name="Int. J. Syst. Evol. Microbiol.">
        <title>The Global Catalogue of Microorganisms (GCM) 10K type strain sequencing project: providing services to taxonomists for standard genome sequencing and annotation.</title>
        <authorList>
            <consortium name="The Broad Institute Genomics Platform"/>
            <consortium name="The Broad Institute Genome Sequencing Center for Infectious Disease"/>
            <person name="Wu L."/>
            <person name="Ma J."/>
        </authorList>
    </citation>
    <scope>NUCLEOTIDE SEQUENCE [LARGE SCALE GENOMIC DNA]</scope>
    <source>
        <strain evidence="3">KACC 11299</strain>
    </source>
</reference>
<keyword evidence="3" id="KW-1185">Reference proteome</keyword>
<dbReference type="SUPFAM" id="SSF53187">
    <property type="entry name" value="Zn-dependent exopeptidases"/>
    <property type="match status" value="1"/>
</dbReference>
<proteinExistence type="predicted"/>
<name>A0ABW0TUJ6_9BACL</name>
<evidence type="ECO:0000259" key="1">
    <source>
        <dbReference type="Pfam" id="PF04389"/>
    </source>
</evidence>
<dbReference type="RefSeq" id="WP_381442878.1">
    <property type="nucleotide sequence ID" value="NZ_JBHSNP010000010.1"/>
</dbReference>
<dbReference type="InterPro" id="IPR051464">
    <property type="entry name" value="Peptidase_M42_aminopept"/>
</dbReference>
<protein>
    <submittedName>
        <fullName evidence="2">M20/M25/M40 family metallo-hydrolase</fullName>
    </submittedName>
</protein>
<dbReference type="Proteomes" id="UP001596071">
    <property type="component" value="Unassembled WGS sequence"/>
</dbReference>
<dbReference type="InterPro" id="IPR007484">
    <property type="entry name" value="Peptidase_M28"/>
</dbReference>
<gene>
    <name evidence="2" type="ORF">ACFPTP_05660</name>
</gene>
<organism evidence="2 3">
    <name type="scientific">Sporosarcina koreensis</name>
    <dbReference type="NCBI Taxonomy" id="334735"/>
    <lineage>
        <taxon>Bacteria</taxon>
        <taxon>Bacillati</taxon>
        <taxon>Bacillota</taxon>
        <taxon>Bacilli</taxon>
        <taxon>Bacillales</taxon>
        <taxon>Caryophanaceae</taxon>
        <taxon>Sporosarcina</taxon>
    </lineage>
</organism>
<feature type="domain" description="Peptidase M28" evidence="1">
    <location>
        <begin position="254"/>
        <end position="425"/>
    </location>
</feature>
<dbReference type="PANTHER" id="PTHR32481">
    <property type="entry name" value="AMINOPEPTIDASE"/>
    <property type="match status" value="1"/>
</dbReference>
<dbReference type="EMBL" id="JBHSNP010000010">
    <property type="protein sequence ID" value="MFC5602699.1"/>
    <property type="molecule type" value="Genomic_DNA"/>
</dbReference>
<accession>A0ABW0TUJ6</accession>
<comment type="caution">
    <text evidence="2">The sequence shown here is derived from an EMBL/GenBank/DDBJ whole genome shotgun (WGS) entry which is preliminary data.</text>
</comment>